<sequence>MRRGPGPSGVRCIQVQKIRYAWDLAARRFQKVGVLEESHTCADIHAKFGSGLPPKEQDVRKLICGPNAIDVEVTPVWKLLVKEVLNPFYVFQLFSVCLWLAEDYIEYSVAIILMSLLSIGLTVYDLRKEMFGYRTHGFRRAVCIAGYVLSCGVLLLVFYWKPAWDVWANCVACDLQEADVVLLRTTVGGYDALQIDARNGIRGETGISVLPGSPGLTCAPRPWPGLCF</sequence>
<dbReference type="Proteomes" id="UP000827872">
    <property type="component" value="Linkage Group LG08"/>
</dbReference>
<evidence type="ECO:0000313" key="1">
    <source>
        <dbReference type="EMBL" id="KAH8002736.1"/>
    </source>
</evidence>
<comment type="caution">
    <text evidence="1">The sequence shown here is derived from an EMBL/GenBank/DDBJ whole genome shotgun (WGS) entry which is preliminary data.</text>
</comment>
<reference evidence="1" key="1">
    <citation type="submission" date="2021-08" db="EMBL/GenBank/DDBJ databases">
        <title>The first chromosome-level gecko genome reveals the dynamic sex chromosomes of Neotropical dwarf geckos (Sphaerodactylidae: Sphaerodactylus).</title>
        <authorList>
            <person name="Pinto B.J."/>
            <person name="Keating S.E."/>
            <person name="Gamble T."/>
        </authorList>
    </citation>
    <scope>NUCLEOTIDE SEQUENCE</scope>
    <source>
        <strain evidence="1">TG3544</strain>
    </source>
</reference>
<gene>
    <name evidence="1" type="ORF">K3G42_027489</name>
</gene>
<evidence type="ECO:0000313" key="2">
    <source>
        <dbReference type="Proteomes" id="UP000827872"/>
    </source>
</evidence>
<accession>A0ACB8FC52</accession>
<dbReference type="EMBL" id="CM037621">
    <property type="protein sequence ID" value="KAH8002736.1"/>
    <property type="molecule type" value="Genomic_DNA"/>
</dbReference>
<name>A0ACB8FC52_9SAUR</name>
<proteinExistence type="predicted"/>
<protein>
    <submittedName>
        <fullName evidence="1">Uncharacterized protein</fullName>
    </submittedName>
</protein>
<keyword evidence="2" id="KW-1185">Reference proteome</keyword>
<organism evidence="1 2">
    <name type="scientific">Sphaerodactylus townsendi</name>
    <dbReference type="NCBI Taxonomy" id="933632"/>
    <lineage>
        <taxon>Eukaryota</taxon>
        <taxon>Metazoa</taxon>
        <taxon>Chordata</taxon>
        <taxon>Craniata</taxon>
        <taxon>Vertebrata</taxon>
        <taxon>Euteleostomi</taxon>
        <taxon>Lepidosauria</taxon>
        <taxon>Squamata</taxon>
        <taxon>Bifurcata</taxon>
        <taxon>Gekkota</taxon>
        <taxon>Sphaerodactylidae</taxon>
        <taxon>Sphaerodactylus</taxon>
    </lineage>
</organism>